<dbReference type="GeneID" id="5003424"/>
<evidence type="ECO:0000313" key="10">
    <source>
        <dbReference type="Proteomes" id="UP000001568"/>
    </source>
</evidence>
<protein>
    <submittedName>
        <fullName evidence="9">Uncharacterized protein</fullName>
    </submittedName>
</protein>
<dbReference type="Pfam" id="PF07970">
    <property type="entry name" value="COPIIcoated_ERV"/>
    <property type="match status" value="1"/>
</dbReference>
<dbReference type="GO" id="GO:0030134">
    <property type="term" value="C:COPII-coated ER to Golgi transport vesicle"/>
    <property type="evidence" value="ECO:0007669"/>
    <property type="project" value="TreeGrafter"/>
</dbReference>
<sequence length="310" mass="34517">VDAFARAAPHLTKRTRAGACVSVVGVVLACALALVEITDFLTPTRAKTHGVDDARNATLRIEIDVTFPRMPCQLLYVDAYDESGKHEVDARGLLLKTRLDASGRAIGEYESAGGVDLGGLVLFQRRPEHAHEVREAKADVEGCRLHGELEARRVAGTLRASTGPESYEFLKEIYDEPWEIDMRHAVKTFTFGAEFPGAVNPMNGVRRMETKSGIYKYFMKVVPTTYSSTRALFGFIPWTVRTRTNQYSVTEHFIETPHWGALPQLFFIYDLSAIAVNITVTSKSIVYFLTKTLATMGGIFALTRTVDRYI</sequence>
<feature type="non-terminal residue" evidence="9">
    <location>
        <position position="310"/>
    </location>
</feature>
<dbReference type="OMA" id="RAPCDFL"/>
<comment type="subcellular location">
    <subcellularLocation>
        <location evidence="1">Membrane</location>
        <topology evidence="1">Multi-pass membrane protein</topology>
    </subcellularLocation>
</comment>
<dbReference type="Gramene" id="ABO97553">
    <property type="protein sequence ID" value="ABO97553"/>
    <property type="gene ID" value="OSTLU_4637"/>
</dbReference>
<keyword evidence="10" id="KW-1185">Reference proteome</keyword>
<name>A4S0X0_OSTLU</name>
<evidence type="ECO:0000259" key="7">
    <source>
        <dbReference type="Pfam" id="PF07970"/>
    </source>
</evidence>
<keyword evidence="4 6" id="KW-1133">Transmembrane helix</keyword>
<evidence type="ECO:0000256" key="6">
    <source>
        <dbReference type="SAM" id="Phobius"/>
    </source>
</evidence>
<dbReference type="eggNOG" id="KOG2667">
    <property type="taxonomic scope" value="Eukaryota"/>
</dbReference>
<dbReference type="InterPro" id="IPR039542">
    <property type="entry name" value="Erv_N"/>
</dbReference>
<evidence type="ECO:0000259" key="8">
    <source>
        <dbReference type="Pfam" id="PF13850"/>
    </source>
</evidence>
<organism evidence="9 10">
    <name type="scientific">Ostreococcus lucimarinus (strain CCE9901)</name>
    <dbReference type="NCBI Taxonomy" id="436017"/>
    <lineage>
        <taxon>Eukaryota</taxon>
        <taxon>Viridiplantae</taxon>
        <taxon>Chlorophyta</taxon>
        <taxon>Mamiellophyceae</taxon>
        <taxon>Mamiellales</taxon>
        <taxon>Bathycoccaceae</taxon>
        <taxon>Ostreococcus</taxon>
    </lineage>
</organism>
<dbReference type="AlphaFoldDB" id="A4S0X0"/>
<dbReference type="HOGENOM" id="CLU_034705_1_0_1"/>
<evidence type="ECO:0000256" key="3">
    <source>
        <dbReference type="ARBA" id="ARBA00022692"/>
    </source>
</evidence>
<dbReference type="EMBL" id="CP000588">
    <property type="protein sequence ID" value="ABO97553.1"/>
    <property type="molecule type" value="Genomic_DNA"/>
</dbReference>
<proteinExistence type="inferred from homology"/>
<dbReference type="InterPro" id="IPR012936">
    <property type="entry name" value="Erv_C"/>
</dbReference>
<dbReference type="Proteomes" id="UP000001568">
    <property type="component" value="Chromosome 8"/>
</dbReference>
<evidence type="ECO:0000256" key="1">
    <source>
        <dbReference type="ARBA" id="ARBA00004141"/>
    </source>
</evidence>
<dbReference type="OrthoDB" id="270930at2759"/>
<dbReference type="GO" id="GO:0016020">
    <property type="term" value="C:membrane"/>
    <property type="evidence" value="ECO:0007669"/>
    <property type="project" value="UniProtKB-SubCell"/>
</dbReference>
<dbReference type="Pfam" id="PF13850">
    <property type="entry name" value="ERGIC_N"/>
    <property type="match status" value="1"/>
</dbReference>
<dbReference type="PANTHER" id="PTHR10984:SF25">
    <property type="entry name" value="ENDOPLASMIC RETICULUM-GOLGI INTERMEDIATE COMPARTMENT PROTEIN 3"/>
    <property type="match status" value="1"/>
</dbReference>
<comment type="similarity">
    <text evidence="2">Belongs to the ERGIC family.</text>
</comment>
<dbReference type="STRING" id="436017.A4S0X0"/>
<feature type="transmembrane region" description="Helical" evidence="6">
    <location>
        <begin position="16"/>
        <end position="35"/>
    </location>
</feature>
<keyword evidence="5 6" id="KW-0472">Membrane</keyword>
<dbReference type="KEGG" id="olu:OSTLU_4637"/>
<keyword evidence="3 6" id="KW-0812">Transmembrane</keyword>
<dbReference type="PANTHER" id="PTHR10984">
    <property type="entry name" value="ENDOPLASMIC RETICULUM-GOLGI INTERMEDIATE COMPARTMENT PROTEIN"/>
    <property type="match status" value="1"/>
</dbReference>
<evidence type="ECO:0000256" key="4">
    <source>
        <dbReference type="ARBA" id="ARBA00022989"/>
    </source>
</evidence>
<reference evidence="9 10" key="1">
    <citation type="journal article" date="2007" name="Proc. Natl. Acad. Sci. U.S.A.">
        <title>The tiny eukaryote Ostreococcus provides genomic insights into the paradox of plankton speciation.</title>
        <authorList>
            <person name="Palenik B."/>
            <person name="Grimwood J."/>
            <person name="Aerts A."/>
            <person name="Rouze P."/>
            <person name="Salamov A."/>
            <person name="Putnam N."/>
            <person name="Dupont C."/>
            <person name="Jorgensen R."/>
            <person name="Derelle E."/>
            <person name="Rombauts S."/>
            <person name="Zhou K."/>
            <person name="Otillar R."/>
            <person name="Merchant S.S."/>
            <person name="Podell S."/>
            <person name="Gaasterland T."/>
            <person name="Napoli C."/>
            <person name="Gendler K."/>
            <person name="Manuell A."/>
            <person name="Tai V."/>
            <person name="Vallon O."/>
            <person name="Piganeau G."/>
            <person name="Jancek S."/>
            <person name="Heijde M."/>
            <person name="Jabbari K."/>
            <person name="Bowler C."/>
            <person name="Lohr M."/>
            <person name="Robbens S."/>
            <person name="Werner G."/>
            <person name="Dubchak I."/>
            <person name="Pazour G.J."/>
            <person name="Ren Q."/>
            <person name="Paulsen I."/>
            <person name="Delwiche C."/>
            <person name="Schmutz J."/>
            <person name="Rokhsar D."/>
            <person name="Van de Peer Y."/>
            <person name="Moreau H."/>
            <person name="Grigoriev I.V."/>
        </authorList>
    </citation>
    <scope>NUCLEOTIDE SEQUENCE [LARGE SCALE GENOMIC DNA]</scope>
    <source>
        <strain evidence="9 10">CCE9901</strain>
    </source>
</reference>
<evidence type="ECO:0000256" key="2">
    <source>
        <dbReference type="ARBA" id="ARBA00005648"/>
    </source>
</evidence>
<evidence type="ECO:0000256" key="5">
    <source>
        <dbReference type="ARBA" id="ARBA00023136"/>
    </source>
</evidence>
<evidence type="ECO:0000313" key="9">
    <source>
        <dbReference type="EMBL" id="ABO97553.1"/>
    </source>
</evidence>
<feature type="domain" description="Endoplasmic reticulum vesicle transporter N-terminal" evidence="8">
    <location>
        <begin position="1"/>
        <end position="87"/>
    </location>
</feature>
<dbReference type="GO" id="GO:0005783">
    <property type="term" value="C:endoplasmic reticulum"/>
    <property type="evidence" value="ECO:0007669"/>
    <property type="project" value="TreeGrafter"/>
</dbReference>
<feature type="non-terminal residue" evidence="9">
    <location>
        <position position="1"/>
    </location>
</feature>
<feature type="domain" description="Endoplasmic reticulum vesicle transporter C-terminal" evidence="7">
    <location>
        <begin position="130"/>
        <end position="307"/>
    </location>
</feature>
<dbReference type="RefSeq" id="XP_001419260.1">
    <property type="nucleotide sequence ID" value="XM_001419223.1"/>
</dbReference>
<gene>
    <name evidence="9" type="ORF">OSTLU_4637</name>
</gene>
<dbReference type="InterPro" id="IPR045888">
    <property type="entry name" value="Erv"/>
</dbReference>
<accession>A4S0X0</accession>